<dbReference type="Proteomes" id="UP000316545">
    <property type="component" value="Unassembled WGS sequence"/>
</dbReference>
<protein>
    <recommendedName>
        <fullName evidence="9">3-hydroxyisobutyrate dehydrogenase</fullName>
    </recommendedName>
</protein>
<reference evidence="7 8" key="1">
    <citation type="submission" date="2019-06" db="EMBL/GenBank/DDBJ databases">
        <title>Genomic Encyclopedia of Type Strains, Phase IV (KMG-V): Genome sequencing to study the core and pangenomes of soil and plant-associated prokaryotes.</title>
        <authorList>
            <person name="Whitman W."/>
        </authorList>
    </citation>
    <scope>NUCLEOTIDE SEQUENCE [LARGE SCALE GENOMIC DNA]</scope>
    <source>
        <strain evidence="7 8">BR 11865</strain>
    </source>
</reference>
<dbReference type="AlphaFoldDB" id="A0A560FBG4"/>
<feature type="domain" description="3-hydroxyisobutyrate dehydrogenase-like NAD-binding" evidence="6">
    <location>
        <begin position="166"/>
        <end position="286"/>
    </location>
</feature>
<keyword evidence="1" id="KW-0560">Oxidoreductase</keyword>
<proteinExistence type="predicted"/>
<evidence type="ECO:0000259" key="5">
    <source>
        <dbReference type="Pfam" id="PF03446"/>
    </source>
</evidence>
<dbReference type="InterPro" id="IPR029154">
    <property type="entry name" value="HIBADH-like_NADP-bd"/>
</dbReference>
<dbReference type="Pfam" id="PF14833">
    <property type="entry name" value="NAD_binding_11"/>
    <property type="match status" value="1"/>
</dbReference>
<dbReference type="SUPFAM" id="SSF51735">
    <property type="entry name" value="NAD(P)-binding Rossmann-fold domains"/>
    <property type="match status" value="1"/>
</dbReference>
<dbReference type="GO" id="GO:0016054">
    <property type="term" value="P:organic acid catabolic process"/>
    <property type="evidence" value="ECO:0007669"/>
    <property type="project" value="UniProtKB-ARBA"/>
</dbReference>
<evidence type="ECO:0008006" key="9">
    <source>
        <dbReference type="Google" id="ProtNLM"/>
    </source>
</evidence>
<dbReference type="SUPFAM" id="SSF48179">
    <property type="entry name" value="6-phosphogluconate dehydrogenase C-terminal domain-like"/>
    <property type="match status" value="1"/>
</dbReference>
<dbReference type="RefSeq" id="WP_145619788.1">
    <property type="nucleotide sequence ID" value="NZ_VITO01000023.1"/>
</dbReference>
<keyword evidence="4" id="KW-0732">Signal</keyword>
<evidence type="ECO:0000313" key="7">
    <source>
        <dbReference type="EMBL" id="TWB18915.1"/>
    </source>
</evidence>
<dbReference type="InterPro" id="IPR051265">
    <property type="entry name" value="HIBADH-related_NP60_sf"/>
</dbReference>
<dbReference type="PROSITE" id="PS00895">
    <property type="entry name" value="3_HYDROXYISOBUT_DH"/>
    <property type="match status" value="1"/>
</dbReference>
<evidence type="ECO:0000256" key="1">
    <source>
        <dbReference type="ARBA" id="ARBA00023002"/>
    </source>
</evidence>
<dbReference type="Gene3D" id="1.10.1040.10">
    <property type="entry name" value="N-(1-d-carboxylethyl)-l-norvaline Dehydrogenase, domain 2"/>
    <property type="match status" value="1"/>
</dbReference>
<comment type="caution">
    <text evidence="7">The sequence shown here is derived from an EMBL/GenBank/DDBJ whole genome shotgun (WGS) entry which is preliminary data.</text>
</comment>
<dbReference type="GO" id="GO:0016491">
    <property type="term" value="F:oxidoreductase activity"/>
    <property type="evidence" value="ECO:0007669"/>
    <property type="project" value="UniProtKB-KW"/>
</dbReference>
<feature type="domain" description="6-phosphogluconate dehydrogenase NADP-binding" evidence="5">
    <location>
        <begin position="3"/>
        <end position="163"/>
    </location>
</feature>
<dbReference type="PIRSF" id="PIRSF000103">
    <property type="entry name" value="HIBADH"/>
    <property type="match status" value="1"/>
</dbReference>
<dbReference type="InterPro" id="IPR036291">
    <property type="entry name" value="NAD(P)-bd_dom_sf"/>
</dbReference>
<dbReference type="InterPro" id="IPR008927">
    <property type="entry name" value="6-PGluconate_DH-like_C_sf"/>
</dbReference>
<dbReference type="InterPro" id="IPR002204">
    <property type="entry name" value="3-OH-isobutyrate_DH-rel_CS"/>
</dbReference>
<dbReference type="PANTHER" id="PTHR43580:SF2">
    <property type="entry name" value="CYTOKINE-LIKE NUCLEAR FACTOR N-PAC"/>
    <property type="match status" value="1"/>
</dbReference>
<feature type="active site" evidence="3">
    <location>
        <position position="172"/>
    </location>
</feature>
<name>A0A560FBG4_9PROT</name>
<feature type="chain" id="PRO_5021976945" description="3-hydroxyisobutyrate dehydrogenase" evidence="4">
    <location>
        <begin position="18"/>
        <end position="289"/>
    </location>
</feature>
<evidence type="ECO:0000256" key="2">
    <source>
        <dbReference type="ARBA" id="ARBA00023027"/>
    </source>
</evidence>
<dbReference type="InterPro" id="IPR015815">
    <property type="entry name" value="HIBADH-related"/>
</dbReference>
<dbReference type="Gene3D" id="3.40.50.720">
    <property type="entry name" value="NAD(P)-binding Rossmann-like Domain"/>
    <property type="match status" value="1"/>
</dbReference>
<evidence type="ECO:0000313" key="8">
    <source>
        <dbReference type="Proteomes" id="UP000316545"/>
    </source>
</evidence>
<dbReference type="EMBL" id="VITO01000023">
    <property type="protein sequence ID" value="TWB18915.1"/>
    <property type="molecule type" value="Genomic_DNA"/>
</dbReference>
<dbReference type="InterPro" id="IPR013328">
    <property type="entry name" value="6PGD_dom2"/>
</dbReference>
<dbReference type="InterPro" id="IPR006115">
    <property type="entry name" value="6PGDH_NADP-bd"/>
</dbReference>
<dbReference type="Pfam" id="PF03446">
    <property type="entry name" value="NAD_binding_2"/>
    <property type="match status" value="1"/>
</dbReference>
<dbReference type="PANTHER" id="PTHR43580">
    <property type="entry name" value="OXIDOREDUCTASE GLYR1-RELATED"/>
    <property type="match status" value="1"/>
</dbReference>
<dbReference type="GO" id="GO:0051287">
    <property type="term" value="F:NAD binding"/>
    <property type="evidence" value="ECO:0007669"/>
    <property type="project" value="InterPro"/>
</dbReference>
<keyword evidence="8" id="KW-1185">Reference proteome</keyword>
<gene>
    <name evidence="7" type="ORF">FBZ88_12372</name>
</gene>
<organism evidence="7 8">
    <name type="scientific">Nitrospirillum amazonense</name>
    <dbReference type="NCBI Taxonomy" id="28077"/>
    <lineage>
        <taxon>Bacteria</taxon>
        <taxon>Pseudomonadati</taxon>
        <taxon>Pseudomonadota</taxon>
        <taxon>Alphaproteobacteria</taxon>
        <taxon>Rhodospirillales</taxon>
        <taxon>Azospirillaceae</taxon>
        <taxon>Nitrospirillum</taxon>
    </lineage>
</organism>
<dbReference type="GO" id="GO:0050661">
    <property type="term" value="F:NADP binding"/>
    <property type="evidence" value="ECO:0007669"/>
    <property type="project" value="InterPro"/>
</dbReference>
<sequence>MSKVAFLGLGAMGARMAANLVRAGHAVTVWNRSPAATADLTALGATAASSPRAAAAGADFVITMVADDAASRAVWLDDRTGALGGLGKDAVAIECSTVSPAWATQLAAVVTATGAGFLEAPVVGSLPQAQDGKLIILGGGGRDAFDRAQPVLAPLAAAIHHVGPVGRGAVMKLAVNGLLGIQLAAWAEMMGFLGRAGFDGAAALDVLTTLPVASPAAAGYARLMQAGDFAVRFPVDLMAKDFRYATQAADALKSDTPVADATLSVLERAREAGHGAENVSALIRLYTGR</sequence>
<evidence type="ECO:0000256" key="4">
    <source>
        <dbReference type="SAM" id="SignalP"/>
    </source>
</evidence>
<feature type="signal peptide" evidence="4">
    <location>
        <begin position="1"/>
        <end position="17"/>
    </location>
</feature>
<evidence type="ECO:0000259" key="6">
    <source>
        <dbReference type="Pfam" id="PF14833"/>
    </source>
</evidence>
<evidence type="ECO:0000256" key="3">
    <source>
        <dbReference type="PIRSR" id="PIRSR000103-1"/>
    </source>
</evidence>
<accession>A0A560FBG4</accession>
<keyword evidence="2" id="KW-0520">NAD</keyword>